<protein>
    <submittedName>
        <fullName evidence="1">Uncharacterized protein</fullName>
    </submittedName>
</protein>
<organism evidence="1 2">
    <name type="scientific">Vaccinium darrowii</name>
    <dbReference type="NCBI Taxonomy" id="229202"/>
    <lineage>
        <taxon>Eukaryota</taxon>
        <taxon>Viridiplantae</taxon>
        <taxon>Streptophyta</taxon>
        <taxon>Embryophyta</taxon>
        <taxon>Tracheophyta</taxon>
        <taxon>Spermatophyta</taxon>
        <taxon>Magnoliopsida</taxon>
        <taxon>eudicotyledons</taxon>
        <taxon>Gunneridae</taxon>
        <taxon>Pentapetalae</taxon>
        <taxon>asterids</taxon>
        <taxon>Ericales</taxon>
        <taxon>Ericaceae</taxon>
        <taxon>Vaccinioideae</taxon>
        <taxon>Vaccinieae</taxon>
        <taxon>Vaccinium</taxon>
    </lineage>
</organism>
<reference evidence="1 2" key="1">
    <citation type="journal article" date="2021" name="Hortic Res">
        <title>High-quality reference genome and annotation aids understanding of berry development for evergreen blueberry (Vaccinium darrowii).</title>
        <authorList>
            <person name="Yu J."/>
            <person name="Hulse-Kemp A.M."/>
            <person name="Babiker E."/>
            <person name="Staton M."/>
        </authorList>
    </citation>
    <scope>NUCLEOTIDE SEQUENCE [LARGE SCALE GENOMIC DNA]</scope>
    <source>
        <strain evidence="2">cv. NJ 8807/NJ 8810</strain>
        <tissue evidence="1">Young leaf</tissue>
    </source>
</reference>
<accession>A0ACB7Z540</accession>
<evidence type="ECO:0000313" key="1">
    <source>
        <dbReference type="EMBL" id="KAH7860978.1"/>
    </source>
</evidence>
<dbReference type="Proteomes" id="UP000828048">
    <property type="component" value="Chromosome 4"/>
</dbReference>
<gene>
    <name evidence="1" type="ORF">Vadar_020170</name>
</gene>
<sequence>MVKMRNLNRPTGHRLSMLRQKKSAVLLITWYSSEKRYMTRCPLKQLRKALMTSTGTLCAARHASAFVRGDDVLHKLFTEMPTEREREQVDRQDCSRLEYKFIYTENELRQAKPPVPQPPKRAPSDPWTKYRLSGQFAV</sequence>
<proteinExistence type="predicted"/>
<keyword evidence="2" id="KW-1185">Reference proteome</keyword>
<comment type="caution">
    <text evidence="1">The sequence shown here is derived from an EMBL/GenBank/DDBJ whole genome shotgun (WGS) entry which is preliminary data.</text>
</comment>
<dbReference type="EMBL" id="CM037154">
    <property type="protein sequence ID" value="KAH7860978.1"/>
    <property type="molecule type" value="Genomic_DNA"/>
</dbReference>
<evidence type="ECO:0000313" key="2">
    <source>
        <dbReference type="Proteomes" id="UP000828048"/>
    </source>
</evidence>
<name>A0ACB7Z540_9ERIC</name>